<evidence type="ECO:0000259" key="1">
    <source>
        <dbReference type="Pfam" id="PF20700"/>
    </source>
</evidence>
<sequence>MGLCITVQGKCVPCKFETSAIKMYTEIESNGKGPAAGAVNQSLVLATLKSKAGPSDAHLFLSCMNIKALSRSYIQKTFTTLNTKMSEINKASMLKNQRFVRECLLLLGEQPDVAMETDMAFNNRLQAGFEAASASFCPLVEQETKLKLTLAMETANKLCLKPSCDHSGSNCSRTYGVDQSMSSSERALTIANLESVRTAKIVGVKTLLTDGSGQYPKLVREYCNETGLQITHETCFLHLLRNLYKKIKVLKLTSIDLNYDKDVYLEKLASCVRCRLRLELVRIQQACTVCTGDRFIARSQTAIQNVVQCLSGSHANCRAHSFVCLAHLPSYNTRHLPYGHHLHLSTEDTLKIQSVLNNSLSIATLKKIPRLLTTNKTESLNHRAFTYAPKSTLWGKNFNGLCHSAIHSDTVGTSQSALILSKKIGLKYHRLDPFWKEMARKDHTDRYHCLRKQTTQYKQRRHIGKLRKSNRKIRAQSLYTNSSPQQSIIHNYGININKH</sequence>
<comment type="caution">
    <text evidence="2">The sequence shown here is derived from an EMBL/GenBank/DDBJ whole genome shotgun (WGS) entry which is preliminary data.</text>
</comment>
<dbReference type="Proteomes" id="UP000242188">
    <property type="component" value="Unassembled WGS sequence"/>
</dbReference>
<dbReference type="Pfam" id="PF20700">
    <property type="entry name" value="Mutator"/>
    <property type="match status" value="1"/>
</dbReference>
<gene>
    <name evidence="2" type="ORF">KP79_PYT00856</name>
</gene>
<proteinExistence type="predicted"/>
<name>A0A210QP64_MIZYE</name>
<dbReference type="EMBL" id="NEDP02002581">
    <property type="protein sequence ID" value="OWF50501.1"/>
    <property type="molecule type" value="Genomic_DNA"/>
</dbReference>
<accession>A0A210QP64</accession>
<feature type="domain" description="Mutator-like transposase" evidence="1">
    <location>
        <begin position="1"/>
        <end position="324"/>
    </location>
</feature>
<evidence type="ECO:0000313" key="2">
    <source>
        <dbReference type="EMBL" id="OWF50501.1"/>
    </source>
</evidence>
<keyword evidence="3" id="KW-1185">Reference proteome</keyword>
<reference evidence="2 3" key="1">
    <citation type="journal article" date="2017" name="Nat. Ecol. Evol.">
        <title>Scallop genome provides insights into evolution of bilaterian karyotype and development.</title>
        <authorList>
            <person name="Wang S."/>
            <person name="Zhang J."/>
            <person name="Jiao W."/>
            <person name="Li J."/>
            <person name="Xun X."/>
            <person name="Sun Y."/>
            <person name="Guo X."/>
            <person name="Huan P."/>
            <person name="Dong B."/>
            <person name="Zhang L."/>
            <person name="Hu X."/>
            <person name="Sun X."/>
            <person name="Wang J."/>
            <person name="Zhao C."/>
            <person name="Wang Y."/>
            <person name="Wang D."/>
            <person name="Huang X."/>
            <person name="Wang R."/>
            <person name="Lv J."/>
            <person name="Li Y."/>
            <person name="Zhang Z."/>
            <person name="Liu B."/>
            <person name="Lu W."/>
            <person name="Hui Y."/>
            <person name="Liang J."/>
            <person name="Zhou Z."/>
            <person name="Hou R."/>
            <person name="Li X."/>
            <person name="Liu Y."/>
            <person name="Li H."/>
            <person name="Ning X."/>
            <person name="Lin Y."/>
            <person name="Zhao L."/>
            <person name="Xing Q."/>
            <person name="Dou J."/>
            <person name="Li Y."/>
            <person name="Mao J."/>
            <person name="Guo H."/>
            <person name="Dou H."/>
            <person name="Li T."/>
            <person name="Mu C."/>
            <person name="Jiang W."/>
            <person name="Fu Q."/>
            <person name="Fu X."/>
            <person name="Miao Y."/>
            <person name="Liu J."/>
            <person name="Yu Q."/>
            <person name="Li R."/>
            <person name="Liao H."/>
            <person name="Li X."/>
            <person name="Kong Y."/>
            <person name="Jiang Z."/>
            <person name="Chourrout D."/>
            <person name="Li R."/>
            <person name="Bao Z."/>
        </authorList>
    </citation>
    <scope>NUCLEOTIDE SEQUENCE [LARGE SCALE GENOMIC DNA]</scope>
    <source>
        <strain evidence="2 3">PY_sf001</strain>
    </source>
</reference>
<organism evidence="2 3">
    <name type="scientific">Mizuhopecten yessoensis</name>
    <name type="common">Japanese scallop</name>
    <name type="synonym">Patinopecten yessoensis</name>
    <dbReference type="NCBI Taxonomy" id="6573"/>
    <lineage>
        <taxon>Eukaryota</taxon>
        <taxon>Metazoa</taxon>
        <taxon>Spiralia</taxon>
        <taxon>Lophotrochozoa</taxon>
        <taxon>Mollusca</taxon>
        <taxon>Bivalvia</taxon>
        <taxon>Autobranchia</taxon>
        <taxon>Pteriomorphia</taxon>
        <taxon>Pectinida</taxon>
        <taxon>Pectinoidea</taxon>
        <taxon>Pectinidae</taxon>
        <taxon>Mizuhopecten</taxon>
    </lineage>
</organism>
<evidence type="ECO:0000313" key="3">
    <source>
        <dbReference type="Proteomes" id="UP000242188"/>
    </source>
</evidence>
<dbReference type="AlphaFoldDB" id="A0A210QP64"/>
<dbReference type="InterPro" id="IPR049012">
    <property type="entry name" value="Mutator_transp_dom"/>
</dbReference>
<protein>
    <recommendedName>
        <fullName evidence="1">Mutator-like transposase domain-containing protein</fullName>
    </recommendedName>
</protein>